<name>A0ABR2PJJ2_9ROSI</name>
<proteinExistence type="predicted"/>
<evidence type="ECO:0000313" key="1">
    <source>
        <dbReference type="EMBL" id="KAK8988604.1"/>
    </source>
</evidence>
<keyword evidence="2" id="KW-1185">Reference proteome</keyword>
<dbReference type="Proteomes" id="UP001396334">
    <property type="component" value="Unassembled WGS sequence"/>
</dbReference>
<comment type="caution">
    <text evidence="1">The sequence shown here is derived from an EMBL/GenBank/DDBJ whole genome shotgun (WGS) entry which is preliminary data.</text>
</comment>
<reference evidence="1 2" key="1">
    <citation type="journal article" date="2024" name="G3 (Bethesda)">
        <title>Genome assembly of Hibiscus sabdariffa L. provides insights into metabolisms of medicinal natural products.</title>
        <authorList>
            <person name="Kim T."/>
        </authorList>
    </citation>
    <scope>NUCLEOTIDE SEQUENCE [LARGE SCALE GENOMIC DNA]</scope>
    <source>
        <strain evidence="1">TK-2024</strain>
        <tissue evidence="1">Old leaves</tissue>
    </source>
</reference>
<accession>A0ABR2PJJ2</accession>
<gene>
    <name evidence="1" type="ORF">V6N11_029987</name>
</gene>
<sequence>MCIEEAIIDEEMAEIQATCVLYLPFSPVNSSKTGGSASCGIQSMFEKTARVITKAQKLRFKALELVVKKLLNQTEAAEFLVALSGI</sequence>
<protein>
    <submittedName>
        <fullName evidence="1">Uncharacterized protein</fullName>
    </submittedName>
</protein>
<dbReference type="EMBL" id="JBBPBN010000057">
    <property type="protein sequence ID" value="KAK8988604.1"/>
    <property type="molecule type" value="Genomic_DNA"/>
</dbReference>
<organism evidence="1 2">
    <name type="scientific">Hibiscus sabdariffa</name>
    <name type="common">roselle</name>
    <dbReference type="NCBI Taxonomy" id="183260"/>
    <lineage>
        <taxon>Eukaryota</taxon>
        <taxon>Viridiplantae</taxon>
        <taxon>Streptophyta</taxon>
        <taxon>Embryophyta</taxon>
        <taxon>Tracheophyta</taxon>
        <taxon>Spermatophyta</taxon>
        <taxon>Magnoliopsida</taxon>
        <taxon>eudicotyledons</taxon>
        <taxon>Gunneridae</taxon>
        <taxon>Pentapetalae</taxon>
        <taxon>rosids</taxon>
        <taxon>malvids</taxon>
        <taxon>Malvales</taxon>
        <taxon>Malvaceae</taxon>
        <taxon>Malvoideae</taxon>
        <taxon>Hibiscus</taxon>
    </lineage>
</organism>
<evidence type="ECO:0000313" key="2">
    <source>
        <dbReference type="Proteomes" id="UP001396334"/>
    </source>
</evidence>